<feature type="chain" id="PRO_5042978003" description="Secreted protein" evidence="2">
    <location>
        <begin position="25"/>
        <end position="125"/>
    </location>
</feature>
<dbReference type="AlphaFoldDB" id="A0AAQ4FBK7"/>
<organism evidence="3 4">
    <name type="scientific">Amblyomma americanum</name>
    <name type="common">Lone star tick</name>
    <dbReference type="NCBI Taxonomy" id="6943"/>
    <lineage>
        <taxon>Eukaryota</taxon>
        <taxon>Metazoa</taxon>
        <taxon>Ecdysozoa</taxon>
        <taxon>Arthropoda</taxon>
        <taxon>Chelicerata</taxon>
        <taxon>Arachnida</taxon>
        <taxon>Acari</taxon>
        <taxon>Parasitiformes</taxon>
        <taxon>Ixodida</taxon>
        <taxon>Ixodoidea</taxon>
        <taxon>Ixodidae</taxon>
        <taxon>Amblyomminae</taxon>
        <taxon>Amblyomma</taxon>
    </lineage>
</organism>
<evidence type="ECO:0000313" key="4">
    <source>
        <dbReference type="Proteomes" id="UP001321473"/>
    </source>
</evidence>
<protein>
    <recommendedName>
        <fullName evidence="5">Secreted protein</fullName>
    </recommendedName>
</protein>
<evidence type="ECO:0000313" key="3">
    <source>
        <dbReference type="EMBL" id="KAK8783968.1"/>
    </source>
</evidence>
<evidence type="ECO:0000256" key="2">
    <source>
        <dbReference type="SAM" id="SignalP"/>
    </source>
</evidence>
<sequence length="125" mass="13625">MGHEPPAKCSASGILLFLLITVFLEDRGNKLRTNRAGRDTEAGLLLPVHTRNRHNARVQARGVVPCWQEGAQVEEEEEEDKAVREQLRQAAAACRGTHPGSAAFLRSRSGARGGGDRSSKRRSPS</sequence>
<accession>A0AAQ4FBK7</accession>
<feature type="compositionally biased region" description="Low complexity" evidence="1">
    <location>
        <begin position="100"/>
        <end position="110"/>
    </location>
</feature>
<gene>
    <name evidence="3" type="ORF">V5799_009668</name>
</gene>
<name>A0AAQ4FBK7_AMBAM</name>
<comment type="caution">
    <text evidence="3">The sequence shown here is derived from an EMBL/GenBank/DDBJ whole genome shotgun (WGS) entry which is preliminary data.</text>
</comment>
<proteinExistence type="predicted"/>
<keyword evidence="4" id="KW-1185">Reference proteome</keyword>
<reference evidence="3 4" key="1">
    <citation type="journal article" date="2023" name="Arcadia Sci">
        <title>De novo assembly of a long-read Amblyomma americanum tick genome.</title>
        <authorList>
            <person name="Chou S."/>
            <person name="Poskanzer K.E."/>
            <person name="Rollins M."/>
            <person name="Thuy-Boun P.S."/>
        </authorList>
    </citation>
    <scope>NUCLEOTIDE SEQUENCE [LARGE SCALE GENOMIC DNA]</scope>
    <source>
        <strain evidence="3">F_SG_1</strain>
        <tissue evidence="3">Salivary glands</tissue>
    </source>
</reference>
<evidence type="ECO:0008006" key="5">
    <source>
        <dbReference type="Google" id="ProtNLM"/>
    </source>
</evidence>
<feature type="region of interest" description="Disordered" evidence="1">
    <location>
        <begin position="90"/>
        <end position="125"/>
    </location>
</feature>
<dbReference type="EMBL" id="JARKHS020004973">
    <property type="protein sequence ID" value="KAK8783968.1"/>
    <property type="molecule type" value="Genomic_DNA"/>
</dbReference>
<dbReference type="Proteomes" id="UP001321473">
    <property type="component" value="Unassembled WGS sequence"/>
</dbReference>
<keyword evidence="2" id="KW-0732">Signal</keyword>
<evidence type="ECO:0000256" key="1">
    <source>
        <dbReference type="SAM" id="MobiDB-lite"/>
    </source>
</evidence>
<feature type="signal peptide" evidence="2">
    <location>
        <begin position="1"/>
        <end position="24"/>
    </location>
</feature>